<dbReference type="OrthoDB" id="196165at2759"/>
<evidence type="ECO:0000313" key="2">
    <source>
        <dbReference type="Proteomes" id="UP000006514"/>
    </source>
</evidence>
<dbReference type="Proteomes" id="UP000006514">
    <property type="component" value="Unassembled WGS sequence"/>
</dbReference>
<sequence>MLIELSAALSLRPSSCSAPREPTGDFDDVLFGTKVDLQDLHPGVRDVYQDTFRQLDDLDLMLASVMLASVKL</sequence>
<dbReference type="AlphaFoldDB" id="J0LCS6"/>
<accession>J0LCS6</accession>
<reference evidence="2" key="1">
    <citation type="journal article" date="2012" name="Science">
        <title>The Paleozoic origin of enzymatic lignin decomposition reconstructed from 31 fungal genomes.</title>
        <authorList>
            <person name="Floudas D."/>
            <person name="Binder M."/>
            <person name="Riley R."/>
            <person name="Barry K."/>
            <person name="Blanchette R.A."/>
            <person name="Henrissat B."/>
            <person name="Martinez A.T."/>
            <person name="Otillar R."/>
            <person name="Spatafora J.W."/>
            <person name="Yadav J.S."/>
            <person name="Aerts A."/>
            <person name="Benoit I."/>
            <person name="Boyd A."/>
            <person name="Carlson A."/>
            <person name="Copeland A."/>
            <person name="Coutinho P.M."/>
            <person name="de Vries R.P."/>
            <person name="Ferreira P."/>
            <person name="Findley K."/>
            <person name="Foster B."/>
            <person name="Gaskell J."/>
            <person name="Glotzer D."/>
            <person name="Gorecki P."/>
            <person name="Heitman J."/>
            <person name="Hesse C."/>
            <person name="Hori C."/>
            <person name="Igarashi K."/>
            <person name="Jurgens J.A."/>
            <person name="Kallen N."/>
            <person name="Kersten P."/>
            <person name="Kohler A."/>
            <person name="Kuees U."/>
            <person name="Kumar T.K.A."/>
            <person name="Kuo A."/>
            <person name="LaButti K."/>
            <person name="Larrondo L.F."/>
            <person name="Lindquist E."/>
            <person name="Ling A."/>
            <person name="Lombard V."/>
            <person name="Lucas S."/>
            <person name="Lundell T."/>
            <person name="Martin R."/>
            <person name="McLaughlin D.J."/>
            <person name="Morgenstern I."/>
            <person name="Morin E."/>
            <person name="Murat C."/>
            <person name="Nagy L.G."/>
            <person name="Nolan M."/>
            <person name="Ohm R.A."/>
            <person name="Patyshakuliyeva A."/>
            <person name="Rokas A."/>
            <person name="Ruiz-Duenas F.J."/>
            <person name="Sabat G."/>
            <person name="Salamov A."/>
            <person name="Samejima M."/>
            <person name="Schmutz J."/>
            <person name="Slot J.C."/>
            <person name="St John F."/>
            <person name="Stenlid J."/>
            <person name="Sun H."/>
            <person name="Sun S."/>
            <person name="Syed K."/>
            <person name="Tsang A."/>
            <person name="Wiebenga A."/>
            <person name="Young D."/>
            <person name="Pisabarro A."/>
            <person name="Eastwood D.C."/>
            <person name="Martin F."/>
            <person name="Cullen D."/>
            <person name="Grigoriev I.V."/>
            <person name="Hibbett D.S."/>
        </authorList>
    </citation>
    <scope>NUCLEOTIDE SEQUENCE [LARGE SCALE GENOMIC DNA]</scope>
    <source>
        <strain evidence="2">TFB10046</strain>
    </source>
</reference>
<dbReference type="InParanoid" id="J0LCS6"/>
<protein>
    <submittedName>
        <fullName evidence="1">Uncharacterized protein</fullName>
    </submittedName>
</protein>
<gene>
    <name evidence="1" type="ORF">AURDEDRAFT_176622</name>
</gene>
<organism evidence="1 2">
    <name type="scientific">Auricularia subglabra (strain TFB-10046 / SS5)</name>
    <name type="common">White-rot fungus</name>
    <name type="synonym">Auricularia delicata (strain TFB10046)</name>
    <dbReference type="NCBI Taxonomy" id="717982"/>
    <lineage>
        <taxon>Eukaryota</taxon>
        <taxon>Fungi</taxon>
        <taxon>Dikarya</taxon>
        <taxon>Basidiomycota</taxon>
        <taxon>Agaricomycotina</taxon>
        <taxon>Agaricomycetes</taxon>
        <taxon>Auriculariales</taxon>
        <taxon>Auriculariaceae</taxon>
        <taxon>Auricularia</taxon>
    </lineage>
</organism>
<keyword evidence="2" id="KW-1185">Reference proteome</keyword>
<name>J0LCS6_AURST</name>
<proteinExistence type="predicted"/>
<evidence type="ECO:0000313" key="1">
    <source>
        <dbReference type="EMBL" id="EJD34326.1"/>
    </source>
</evidence>
<dbReference type="EMBL" id="JH687962">
    <property type="protein sequence ID" value="EJD34326.1"/>
    <property type="molecule type" value="Genomic_DNA"/>
</dbReference>
<dbReference type="KEGG" id="adl:AURDEDRAFT_176622"/>